<dbReference type="EMBL" id="BNDZ01000003">
    <property type="protein sequence ID" value="GHI44847.1"/>
    <property type="molecule type" value="Genomic_DNA"/>
</dbReference>
<name>A0AA37BUF3_9ACTN</name>
<dbReference type="Proteomes" id="UP001051844">
    <property type="component" value="Unassembled WGS sequence"/>
</dbReference>
<protein>
    <submittedName>
        <fullName evidence="1">Uncharacterized protein</fullName>
    </submittedName>
</protein>
<evidence type="ECO:0000313" key="2">
    <source>
        <dbReference type="Proteomes" id="UP001051844"/>
    </source>
</evidence>
<organism evidence="1 2">
    <name type="scientific">Streptomyces albidoflavus</name>
    <dbReference type="NCBI Taxonomy" id="1886"/>
    <lineage>
        <taxon>Bacteria</taxon>
        <taxon>Bacillati</taxon>
        <taxon>Actinomycetota</taxon>
        <taxon>Actinomycetes</taxon>
        <taxon>Kitasatosporales</taxon>
        <taxon>Streptomycetaceae</taxon>
        <taxon>Streptomyces</taxon>
        <taxon>Streptomyces albidoflavus group</taxon>
    </lineage>
</organism>
<comment type="caution">
    <text evidence="1">The sequence shown here is derived from an EMBL/GenBank/DDBJ whole genome shotgun (WGS) entry which is preliminary data.</text>
</comment>
<dbReference type="AlphaFoldDB" id="A0AA37BUF3"/>
<reference evidence="1" key="1">
    <citation type="submission" date="2022-09" db="EMBL/GenBank/DDBJ databases">
        <title>Whole genome shotgun sequence of Streptomyces albidoflavus NBRC 12854.</title>
        <authorList>
            <person name="Komaki H."/>
            <person name="Tamura T."/>
        </authorList>
    </citation>
    <scope>NUCLEOTIDE SEQUENCE</scope>
    <source>
        <strain evidence="1">NBRC 12854</strain>
    </source>
</reference>
<proteinExistence type="predicted"/>
<accession>A0AA37BUF3</accession>
<gene>
    <name evidence="1" type="ORF">ScoT_10210</name>
</gene>
<sequence length="75" mass="8561">MERRVVVYPPDERGRRKVRYDGQILGTAYQAGDVVEFLREASHPDPDAVDLTDKYRPFRRELGTAIHSLSPLSSC</sequence>
<evidence type="ECO:0000313" key="1">
    <source>
        <dbReference type="EMBL" id="GHI44847.1"/>
    </source>
</evidence>